<dbReference type="InterPro" id="IPR024455">
    <property type="entry name" value="Phage_capsid"/>
</dbReference>
<dbReference type="NCBIfam" id="TIGR01554">
    <property type="entry name" value="major_cap_HK97"/>
    <property type="match status" value="1"/>
</dbReference>
<evidence type="ECO:0000313" key="5">
    <source>
        <dbReference type="Proteomes" id="UP001524502"/>
    </source>
</evidence>
<protein>
    <submittedName>
        <fullName evidence="4">Phage major capsid protein</fullName>
    </submittedName>
</protein>
<comment type="subcellular location">
    <subcellularLocation>
        <location evidence="1">Virion</location>
    </subcellularLocation>
</comment>
<dbReference type="SUPFAM" id="SSF56563">
    <property type="entry name" value="Major capsid protein gp5"/>
    <property type="match status" value="1"/>
</dbReference>
<dbReference type="EMBL" id="JANFXK010000015">
    <property type="protein sequence ID" value="MCQ4637677.1"/>
    <property type="molecule type" value="Genomic_DNA"/>
</dbReference>
<keyword evidence="5" id="KW-1185">Reference proteome</keyword>
<organism evidence="4 5">
    <name type="scientific">Anaerovorax odorimutans</name>
    <dbReference type="NCBI Taxonomy" id="109327"/>
    <lineage>
        <taxon>Bacteria</taxon>
        <taxon>Bacillati</taxon>
        <taxon>Bacillota</taxon>
        <taxon>Clostridia</taxon>
        <taxon>Peptostreptococcales</taxon>
        <taxon>Anaerovoracaceae</taxon>
        <taxon>Anaerovorax</taxon>
    </lineage>
</organism>
<name>A0ABT1RR76_9FIRM</name>
<dbReference type="Pfam" id="PF05065">
    <property type="entry name" value="Phage_capsid"/>
    <property type="match status" value="1"/>
</dbReference>
<accession>A0ABT1RR76</accession>
<evidence type="ECO:0000256" key="1">
    <source>
        <dbReference type="ARBA" id="ARBA00004328"/>
    </source>
</evidence>
<dbReference type="PROSITE" id="PS50172">
    <property type="entry name" value="BRCT"/>
    <property type="match status" value="1"/>
</dbReference>
<proteinExistence type="predicted"/>
<reference evidence="4 5" key="1">
    <citation type="submission" date="2022-06" db="EMBL/GenBank/DDBJ databases">
        <title>Isolation of gut microbiota from human fecal samples.</title>
        <authorList>
            <person name="Pamer E.G."/>
            <person name="Barat B."/>
            <person name="Waligurski E."/>
            <person name="Medina S."/>
            <person name="Paddock L."/>
            <person name="Mostad J."/>
        </authorList>
    </citation>
    <scope>NUCLEOTIDE SEQUENCE [LARGE SCALE GENOMIC DNA]</scope>
    <source>
        <strain evidence="4 5">SL.3.17</strain>
    </source>
</reference>
<comment type="caution">
    <text evidence="4">The sequence shown here is derived from an EMBL/GenBank/DDBJ whole genome shotgun (WGS) entry which is preliminary data.</text>
</comment>
<sequence length="419" mass="46629">MKKKELLDSINAKVREVKKLAAEDKIEEAKTAKAELKNLQEKFDLIKDLDEGPEINPRALKPVQKTTNSVGKAFVNAIKAKLDMGRLSEDDAELLNKMSEGSDLDGGLTVPQDISTRIGEYRRAEDALENEVNVEKVTKDKGSRVFELHADQIPFDNVEEAAEFPEAETPTLKQIKYEVKKKGGILKVTRELMMDSSESILSFLIKWIGKKAKATRNMLILKKIDEITAGKEIQITGLDDLKDIFNINLDPAIAVSAKAITNQDGFAWLDKLKDSDGKYIVQPDPTKATPGLLFGKYPIRTVSKKTMKTVGGKIPVIAGDLKEAITIFDKEHTTIETNDQAGELWKFDLTGIKARERLDIQAIDEEAVVKGYVIKIYTRKELNEMKVEEIDKLATSLGYTLTGSTKAEKITSFIAAQEA</sequence>
<feature type="domain" description="BRCT" evidence="3">
    <location>
        <begin position="364"/>
        <end position="419"/>
    </location>
</feature>
<dbReference type="RefSeq" id="WP_256132858.1">
    <property type="nucleotide sequence ID" value="NZ_JANFXK010000015.1"/>
</dbReference>
<dbReference type="Proteomes" id="UP001524502">
    <property type="component" value="Unassembled WGS sequence"/>
</dbReference>
<keyword evidence="2" id="KW-0175">Coiled coil</keyword>
<gene>
    <name evidence="4" type="ORF">NE619_13165</name>
</gene>
<feature type="coiled-coil region" evidence="2">
    <location>
        <begin position="3"/>
        <end position="49"/>
    </location>
</feature>
<evidence type="ECO:0000256" key="2">
    <source>
        <dbReference type="SAM" id="Coils"/>
    </source>
</evidence>
<evidence type="ECO:0000259" key="3">
    <source>
        <dbReference type="PROSITE" id="PS50172"/>
    </source>
</evidence>
<dbReference type="InterPro" id="IPR001357">
    <property type="entry name" value="BRCT_dom"/>
</dbReference>
<evidence type="ECO:0000313" key="4">
    <source>
        <dbReference type="EMBL" id="MCQ4637677.1"/>
    </source>
</evidence>
<dbReference type="InterPro" id="IPR054612">
    <property type="entry name" value="Phage_capsid-like_C"/>
</dbReference>